<dbReference type="GO" id="GO:0004674">
    <property type="term" value="F:protein serine/threonine kinase activity"/>
    <property type="evidence" value="ECO:0007669"/>
    <property type="project" value="UniProtKB-KW"/>
</dbReference>
<evidence type="ECO:0000256" key="4">
    <source>
        <dbReference type="ARBA" id="ARBA00022777"/>
    </source>
</evidence>
<evidence type="ECO:0000256" key="1">
    <source>
        <dbReference type="ARBA" id="ARBA00022527"/>
    </source>
</evidence>
<dbReference type="VEuPathDB" id="MicrosporidiaDB:VCUG_00565"/>
<keyword evidence="3 6" id="KW-0547">Nucleotide-binding</keyword>
<keyword evidence="10" id="KW-1185">Reference proteome</keyword>
<dbReference type="EMBL" id="GL877409">
    <property type="protein sequence ID" value="ELA47982.1"/>
    <property type="molecule type" value="Genomic_DNA"/>
</dbReference>
<dbReference type="InParanoid" id="L2GXA6"/>
<dbReference type="PANTHER" id="PTHR24345">
    <property type="entry name" value="SERINE/THREONINE-PROTEIN KINASE PLK"/>
    <property type="match status" value="1"/>
</dbReference>
<evidence type="ECO:0000259" key="8">
    <source>
        <dbReference type="PROSITE" id="PS50011"/>
    </source>
</evidence>
<evidence type="ECO:0000313" key="9">
    <source>
        <dbReference type="EMBL" id="ELA47982.1"/>
    </source>
</evidence>
<dbReference type="GO" id="GO:0005524">
    <property type="term" value="F:ATP binding"/>
    <property type="evidence" value="ECO:0007669"/>
    <property type="project" value="UniProtKB-UniRule"/>
</dbReference>
<evidence type="ECO:0000256" key="6">
    <source>
        <dbReference type="PROSITE-ProRule" id="PRU10141"/>
    </source>
</evidence>
<dbReference type="AlphaFoldDB" id="L2GXA6"/>
<proteinExistence type="inferred from homology"/>
<evidence type="ECO:0000256" key="5">
    <source>
        <dbReference type="ARBA" id="ARBA00022840"/>
    </source>
</evidence>
<dbReference type="InterPro" id="IPR011009">
    <property type="entry name" value="Kinase-like_dom_sf"/>
</dbReference>
<dbReference type="InterPro" id="IPR000719">
    <property type="entry name" value="Prot_kinase_dom"/>
</dbReference>
<comment type="similarity">
    <text evidence="7">Belongs to the protein kinase superfamily.</text>
</comment>
<reference evidence="10" key="1">
    <citation type="submission" date="2011-03" db="EMBL/GenBank/DDBJ databases">
        <title>The genome sequence of Vavraia culicis strain floridensis.</title>
        <authorList>
            <consortium name="The Broad Institute Genome Sequencing Platform"/>
            <person name="Cuomo C."/>
            <person name="Becnel J."/>
            <person name="Sanscrainte N."/>
            <person name="Young S.K."/>
            <person name="Zeng Q."/>
            <person name="Gargeya S."/>
            <person name="Fitzgerald M."/>
            <person name="Haas B."/>
            <person name="Abouelleil A."/>
            <person name="Alvarado L."/>
            <person name="Arachchi H.M."/>
            <person name="Berlin A."/>
            <person name="Chapman S.B."/>
            <person name="Gearin G."/>
            <person name="Goldberg J."/>
            <person name="Griggs A."/>
            <person name="Gujja S."/>
            <person name="Hansen M."/>
            <person name="Heiman D."/>
            <person name="Howarth C."/>
            <person name="Larimer J."/>
            <person name="Lui A."/>
            <person name="MacDonald P.J.P."/>
            <person name="McCowen C."/>
            <person name="Montmayeur A."/>
            <person name="Murphy C."/>
            <person name="Neiman D."/>
            <person name="Pearson M."/>
            <person name="Priest M."/>
            <person name="Roberts A."/>
            <person name="Saif S."/>
            <person name="Shea T."/>
            <person name="Sisk P."/>
            <person name="Stolte C."/>
            <person name="Sykes S."/>
            <person name="Wortman J."/>
            <person name="Nusbaum C."/>
            <person name="Birren B."/>
        </authorList>
    </citation>
    <scope>NUCLEOTIDE SEQUENCE [LARGE SCALE GENOMIC DNA]</scope>
    <source>
        <strain evidence="10">floridensis</strain>
    </source>
</reference>
<dbReference type="SUPFAM" id="SSF56112">
    <property type="entry name" value="Protein kinase-like (PK-like)"/>
    <property type="match status" value="1"/>
</dbReference>
<dbReference type="PANTHER" id="PTHR24345:SF91">
    <property type="entry name" value="SERINE_THREONINE-PROTEIN KINASE PLK4"/>
    <property type="match status" value="1"/>
</dbReference>
<dbReference type="InterPro" id="IPR008271">
    <property type="entry name" value="Ser/Thr_kinase_AS"/>
</dbReference>
<evidence type="ECO:0000313" key="10">
    <source>
        <dbReference type="Proteomes" id="UP000011081"/>
    </source>
</evidence>
<keyword evidence="4 9" id="KW-0418">Kinase</keyword>
<dbReference type="SMART" id="SM00220">
    <property type="entry name" value="S_TKc"/>
    <property type="match status" value="1"/>
</dbReference>
<dbReference type="STRING" id="948595.L2GXA6"/>
<dbReference type="GeneID" id="19878452"/>
<sequence length="419" mass="48441">MLYKIVRIIGKGGTSTVYEAKYEGKPIAIKRILKENQALAENEISFLQSLSHPYIVKLRDVIHREHDTLLLFDLHDSSSLLFNEHLTENTVLKIVRMVLQALEYMHRSNVMHRDIKLENVLLTKTHIKICDFGLAASRDEHYTYCGTRKYMAPEMGGKYDELIDVYGVGLLMYKLLRGVTMDKERVIDIDALNISYLARDLLKQLLSEKEQRPSADGALKHPAFSIFYPQMCDYFVLPDFKKNVRIGELVKEGKAIKLVNYKIVGDIFFKNEQPIGKHLVLHGDLRIFNYMLVIAGIYLKRMQHTHANAPNDGHLSMFDRSALTSTHAWADTSYVIPQLKYFYHNNWLVFNTMSYSVTLLLQGTRIECCAEEMYVYQSKTCVKYLFSSLLDGSDPINTKLLKMLEEVLAILVEMRKSYR</sequence>
<keyword evidence="2" id="KW-0808">Transferase</keyword>
<protein>
    <submittedName>
        <fullName evidence="9">Serine/threonine protein kinase</fullName>
    </submittedName>
</protein>
<evidence type="ECO:0000256" key="2">
    <source>
        <dbReference type="ARBA" id="ARBA00022679"/>
    </source>
</evidence>
<evidence type="ECO:0000256" key="7">
    <source>
        <dbReference type="RuleBase" id="RU000304"/>
    </source>
</evidence>
<keyword evidence="5 6" id="KW-0067">ATP-binding</keyword>
<dbReference type="GO" id="GO:0005634">
    <property type="term" value="C:nucleus"/>
    <property type="evidence" value="ECO:0007669"/>
    <property type="project" value="TreeGrafter"/>
</dbReference>
<dbReference type="PROSITE" id="PS00107">
    <property type="entry name" value="PROTEIN_KINASE_ATP"/>
    <property type="match status" value="1"/>
</dbReference>
<accession>L2GXA6</accession>
<dbReference type="OrthoDB" id="4062651at2759"/>
<keyword evidence="1 7" id="KW-0723">Serine/threonine-protein kinase</keyword>
<gene>
    <name evidence="9" type="ORF">VCUG_00565</name>
</gene>
<dbReference type="PROSITE" id="PS50011">
    <property type="entry name" value="PROTEIN_KINASE_DOM"/>
    <property type="match status" value="1"/>
</dbReference>
<feature type="binding site" evidence="6">
    <location>
        <position position="34"/>
    </location>
    <ligand>
        <name>ATP</name>
        <dbReference type="ChEBI" id="CHEBI:30616"/>
    </ligand>
</feature>
<feature type="domain" description="Protein kinase" evidence="8">
    <location>
        <begin position="3"/>
        <end position="224"/>
    </location>
</feature>
<dbReference type="RefSeq" id="XP_008073585.1">
    <property type="nucleotide sequence ID" value="XM_008075394.1"/>
</dbReference>
<dbReference type="InterPro" id="IPR017441">
    <property type="entry name" value="Protein_kinase_ATP_BS"/>
</dbReference>
<dbReference type="HOGENOM" id="CLU_655865_0_0_1"/>
<dbReference type="Gene3D" id="1.10.510.10">
    <property type="entry name" value="Transferase(Phosphotransferase) domain 1"/>
    <property type="match status" value="1"/>
</dbReference>
<name>L2GXA6_VAVCU</name>
<organism evidence="9 10">
    <name type="scientific">Vavraia culicis (isolate floridensis)</name>
    <name type="common">Microsporidian parasite</name>
    <dbReference type="NCBI Taxonomy" id="948595"/>
    <lineage>
        <taxon>Eukaryota</taxon>
        <taxon>Fungi</taxon>
        <taxon>Fungi incertae sedis</taxon>
        <taxon>Microsporidia</taxon>
        <taxon>Pleistophoridae</taxon>
        <taxon>Vavraia</taxon>
    </lineage>
</organism>
<evidence type="ECO:0000256" key="3">
    <source>
        <dbReference type="ARBA" id="ARBA00022741"/>
    </source>
</evidence>
<dbReference type="Proteomes" id="UP000011081">
    <property type="component" value="Unassembled WGS sequence"/>
</dbReference>
<dbReference type="PROSITE" id="PS00108">
    <property type="entry name" value="PROTEIN_KINASE_ST"/>
    <property type="match status" value="1"/>
</dbReference>
<dbReference type="Pfam" id="PF00069">
    <property type="entry name" value="Pkinase"/>
    <property type="match status" value="1"/>
</dbReference>